<dbReference type="AlphaFoldDB" id="A0A1H3PTT6"/>
<evidence type="ECO:0000313" key="3">
    <source>
        <dbReference type="Proteomes" id="UP000198921"/>
    </source>
</evidence>
<dbReference type="CDD" id="cd02440">
    <property type="entry name" value="AdoMet_MTases"/>
    <property type="match status" value="1"/>
</dbReference>
<keyword evidence="3" id="KW-1185">Reference proteome</keyword>
<dbReference type="SUPFAM" id="SSF53335">
    <property type="entry name" value="S-adenosyl-L-methionine-dependent methyltransferases"/>
    <property type="match status" value="1"/>
</dbReference>
<organism evidence="2 3">
    <name type="scientific">Geodermatophilus africanus</name>
    <dbReference type="NCBI Taxonomy" id="1137993"/>
    <lineage>
        <taxon>Bacteria</taxon>
        <taxon>Bacillati</taxon>
        <taxon>Actinomycetota</taxon>
        <taxon>Actinomycetes</taxon>
        <taxon>Geodermatophilales</taxon>
        <taxon>Geodermatophilaceae</taxon>
        <taxon>Geodermatophilus</taxon>
    </lineage>
</organism>
<dbReference type="PANTHER" id="PTHR42912">
    <property type="entry name" value="METHYLTRANSFERASE"/>
    <property type="match status" value="1"/>
</dbReference>
<dbReference type="Proteomes" id="UP000198921">
    <property type="component" value="Unassembled WGS sequence"/>
</dbReference>
<dbReference type="Gene3D" id="3.40.50.150">
    <property type="entry name" value="Vaccinia Virus protein VP39"/>
    <property type="match status" value="1"/>
</dbReference>
<reference evidence="3" key="1">
    <citation type="submission" date="2016-10" db="EMBL/GenBank/DDBJ databases">
        <authorList>
            <person name="Varghese N."/>
            <person name="Submissions S."/>
        </authorList>
    </citation>
    <scope>NUCLEOTIDE SEQUENCE [LARGE SCALE GENOMIC DNA]</scope>
    <source>
        <strain evidence="3">DSM 45422</strain>
    </source>
</reference>
<feature type="domain" description="Methyltransferase type 11" evidence="1">
    <location>
        <begin position="46"/>
        <end position="139"/>
    </location>
</feature>
<name>A0A1H3PTT6_9ACTN</name>
<evidence type="ECO:0000313" key="2">
    <source>
        <dbReference type="EMBL" id="SDZ04358.1"/>
    </source>
</evidence>
<dbReference type="InterPro" id="IPR013216">
    <property type="entry name" value="Methyltransf_11"/>
</dbReference>
<dbReference type="InterPro" id="IPR029063">
    <property type="entry name" value="SAM-dependent_MTases_sf"/>
</dbReference>
<dbReference type="EMBL" id="FNOT01000017">
    <property type="protein sequence ID" value="SDZ04358.1"/>
    <property type="molecule type" value="Genomic_DNA"/>
</dbReference>
<dbReference type="GO" id="GO:0032259">
    <property type="term" value="P:methylation"/>
    <property type="evidence" value="ECO:0007669"/>
    <property type="project" value="UniProtKB-KW"/>
</dbReference>
<dbReference type="OrthoDB" id="9795634at2"/>
<dbReference type="RefSeq" id="WP_091161094.1">
    <property type="nucleotide sequence ID" value="NZ_FNOT01000017.1"/>
</dbReference>
<dbReference type="STRING" id="1137993.SAMN05660209_04478"/>
<protein>
    <submittedName>
        <fullName evidence="2">Methyltransferase domain-containing protein</fullName>
    </submittedName>
</protein>
<dbReference type="GO" id="GO:0008757">
    <property type="term" value="F:S-adenosylmethionine-dependent methyltransferase activity"/>
    <property type="evidence" value="ECO:0007669"/>
    <property type="project" value="InterPro"/>
</dbReference>
<proteinExistence type="predicted"/>
<accession>A0A1H3PTT6</accession>
<gene>
    <name evidence="2" type="ORF">SAMN05660209_04478</name>
</gene>
<keyword evidence="2" id="KW-0489">Methyltransferase</keyword>
<keyword evidence="2" id="KW-0808">Transferase</keyword>
<dbReference type="InterPro" id="IPR050508">
    <property type="entry name" value="Methyltransf_Superfamily"/>
</dbReference>
<sequence length="267" mass="28453">MSAAPVADRVREVWAAGDYQRVGVRLVPAAEQLAADLGVRPGDRVLDVAGGTGNAALAAARRDGDVVCTDVVPELLELARRRAQLEGLSFVTQVADVCALPFPDASFDVVVSTFGVVFAAEPEQAARELLRVLRPGGRLGLTAWRPDAPGGRLLALVARHDPADATGDPLRWGTPTGVEGLLGRGEVRQVRHTERTVDMTAPSLADQWQRYRDWFGPVHVAWRRLDPAGRAALEADFADLWGSSTRGGGPGVVVPNTYLQTTAVRAG</sequence>
<dbReference type="Pfam" id="PF08241">
    <property type="entry name" value="Methyltransf_11"/>
    <property type="match status" value="1"/>
</dbReference>
<evidence type="ECO:0000259" key="1">
    <source>
        <dbReference type="Pfam" id="PF08241"/>
    </source>
</evidence>